<keyword evidence="3" id="KW-1185">Reference proteome</keyword>
<evidence type="ECO:0000259" key="1">
    <source>
        <dbReference type="PROSITE" id="PS51186"/>
    </source>
</evidence>
<dbReference type="InterPro" id="IPR016181">
    <property type="entry name" value="Acyl_CoA_acyltransferase"/>
</dbReference>
<gene>
    <name evidence="2" type="ORF">IT882_03430</name>
</gene>
<proteinExistence type="predicted"/>
<dbReference type="GO" id="GO:0005737">
    <property type="term" value="C:cytoplasm"/>
    <property type="evidence" value="ECO:0007669"/>
    <property type="project" value="TreeGrafter"/>
</dbReference>
<dbReference type="KEGG" id="msf:IT882_03430"/>
<dbReference type="EMBL" id="CP064760">
    <property type="protein sequence ID" value="QPE05160.1"/>
    <property type="molecule type" value="Genomic_DNA"/>
</dbReference>
<dbReference type="InterPro" id="IPR000182">
    <property type="entry name" value="GNAT_dom"/>
</dbReference>
<dbReference type="GO" id="GO:1990189">
    <property type="term" value="F:protein N-terminal-serine acetyltransferase activity"/>
    <property type="evidence" value="ECO:0007669"/>
    <property type="project" value="TreeGrafter"/>
</dbReference>
<dbReference type="PANTHER" id="PTHR43441:SF10">
    <property type="entry name" value="ACETYLTRANSFERASE"/>
    <property type="match status" value="1"/>
</dbReference>
<accession>A0A7S8MZD8</accession>
<sequence length="195" mass="21808">MDVVVLRTERCELSPPTDADVDEIFEACQDPAIQRYTTVPTPYLREHAEQFIPRVERHWAEGREATWGIRHDGRLAGMIGLYRREPETAELGFWMAPWARRRHLLTEAGSAVIDFGFEPAGMSLARIEWRAVAGNTGSARVARALGFRYEGLLRRALAGPSHRDDAWIAGLLPDDDRSPVAWPILDGGLPPLATP</sequence>
<feature type="domain" description="N-acetyltransferase" evidence="1">
    <location>
        <begin position="11"/>
        <end position="174"/>
    </location>
</feature>
<evidence type="ECO:0000313" key="3">
    <source>
        <dbReference type="Proteomes" id="UP000594480"/>
    </source>
</evidence>
<dbReference type="Gene3D" id="3.40.630.30">
    <property type="match status" value="1"/>
</dbReference>
<dbReference type="GO" id="GO:0008999">
    <property type="term" value="F:protein-N-terminal-alanine acetyltransferase activity"/>
    <property type="evidence" value="ECO:0007669"/>
    <property type="project" value="TreeGrafter"/>
</dbReference>
<name>A0A7S8MZD8_9MICO</name>
<dbReference type="AlphaFoldDB" id="A0A7S8MZD8"/>
<dbReference type="RefSeq" id="WP_195693179.1">
    <property type="nucleotide sequence ID" value="NZ_CP064760.1"/>
</dbReference>
<dbReference type="Pfam" id="PF13302">
    <property type="entry name" value="Acetyltransf_3"/>
    <property type="match status" value="1"/>
</dbReference>
<dbReference type="PANTHER" id="PTHR43441">
    <property type="entry name" value="RIBOSOMAL-PROTEIN-SERINE ACETYLTRANSFERASE"/>
    <property type="match status" value="1"/>
</dbReference>
<dbReference type="SUPFAM" id="SSF55729">
    <property type="entry name" value="Acyl-CoA N-acyltransferases (Nat)"/>
    <property type="match status" value="1"/>
</dbReference>
<reference evidence="2 3" key="1">
    <citation type="submission" date="2020-11" db="EMBL/GenBank/DDBJ databases">
        <title>Amino acid is mineralized and recycled by bacteria in oceanic microbiome.</title>
        <authorList>
            <person name="Zheng L.Y."/>
        </authorList>
    </citation>
    <scope>NUCLEOTIDE SEQUENCE [LARGE SCALE GENOMIC DNA]</scope>
    <source>
        <strain evidence="2 3">A32-1</strain>
    </source>
</reference>
<keyword evidence="2" id="KW-0808">Transferase</keyword>
<protein>
    <submittedName>
        <fullName evidence="2">GNAT family N-acetyltransferase</fullName>
    </submittedName>
</protein>
<organism evidence="2 3">
    <name type="scientific">Microbacterium schleiferi</name>
    <dbReference type="NCBI Taxonomy" id="69362"/>
    <lineage>
        <taxon>Bacteria</taxon>
        <taxon>Bacillati</taxon>
        <taxon>Actinomycetota</taxon>
        <taxon>Actinomycetes</taxon>
        <taxon>Micrococcales</taxon>
        <taxon>Microbacteriaceae</taxon>
        <taxon>Microbacterium</taxon>
    </lineage>
</organism>
<evidence type="ECO:0000313" key="2">
    <source>
        <dbReference type="EMBL" id="QPE05160.1"/>
    </source>
</evidence>
<dbReference type="Proteomes" id="UP000594480">
    <property type="component" value="Chromosome"/>
</dbReference>
<dbReference type="PROSITE" id="PS51186">
    <property type="entry name" value="GNAT"/>
    <property type="match status" value="1"/>
</dbReference>
<dbReference type="InterPro" id="IPR051908">
    <property type="entry name" value="Ribosomal_N-acetyltransferase"/>
</dbReference>